<dbReference type="GO" id="GO:0004386">
    <property type="term" value="F:helicase activity"/>
    <property type="evidence" value="ECO:0007669"/>
    <property type="project" value="UniProtKB-KW"/>
</dbReference>
<dbReference type="Proteomes" id="UP000016935">
    <property type="component" value="Unassembled WGS sequence"/>
</dbReference>
<evidence type="ECO:0000259" key="6">
    <source>
        <dbReference type="PROSITE" id="PS51192"/>
    </source>
</evidence>
<feature type="compositionally biased region" description="Low complexity" evidence="5">
    <location>
        <begin position="1692"/>
        <end position="1704"/>
    </location>
</feature>
<keyword evidence="2" id="KW-0378">Hydrolase</keyword>
<dbReference type="Pfam" id="PF00271">
    <property type="entry name" value="Helicase_C"/>
    <property type="match status" value="1"/>
</dbReference>
<dbReference type="Gene3D" id="3.40.50.300">
    <property type="entry name" value="P-loop containing nucleotide triphosphate hydrolases"/>
    <property type="match status" value="2"/>
</dbReference>
<dbReference type="OrthoDB" id="2320933at2759"/>
<gene>
    <name evidence="8" type="ORF">SETTUDRAFT_180272</name>
</gene>
<dbReference type="PANTHER" id="PTHR44533">
    <property type="entry name" value="DEAD/H RNA HELICASE, PUTATIVE-RELATED"/>
    <property type="match status" value="1"/>
</dbReference>
<keyword evidence="1" id="KW-0547">Nucleotide-binding</keyword>
<feature type="domain" description="Helicase C-terminal" evidence="7">
    <location>
        <begin position="1191"/>
        <end position="1353"/>
    </location>
</feature>
<dbReference type="GO" id="GO:0016787">
    <property type="term" value="F:hydrolase activity"/>
    <property type="evidence" value="ECO:0007669"/>
    <property type="project" value="UniProtKB-KW"/>
</dbReference>
<evidence type="ECO:0000256" key="2">
    <source>
        <dbReference type="ARBA" id="ARBA00022801"/>
    </source>
</evidence>
<dbReference type="Pfam" id="PF00270">
    <property type="entry name" value="DEAD"/>
    <property type="match status" value="1"/>
</dbReference>
<dbReference type="eggNOG" id="KOG0949">
    <property type="taxonomic scope" value="Eukaryota"/>
</dbReference>
<protein>
    <recommendedName>
        <fullName evidence="10">DEAD/DEAH box helicase</fullName>
    </recommendedName>
</protein>
<dbReference type="SUPFAM" id="SSF52540">
    <property type="entry name" value="P-loop containing nucleoside triphosphate hydrolases"/>
    <property type="match status" value="1"/>
</dbReference>
<dbReference type="InterPro" id="IPR055124">
    <property type="entry name" value="PIN-like_DDX60"/>
</dbReference>
<keyword evidence="4" id="KW-0067">ATP-binding</keyword>
<dbReference type="InterPro" id="IPR059032">
    <property type="entry name" value="WHD_DDX60"/>
</dbReference>
<dbReference type="InterPro" id="IPR027417">
    <property type="entry name" value="P-loop_NTPase"/>
</dbReference>
<dbReference type="GeneID" id="19401750"/>
<proteinExistence type="predicted"/>
<organism evidence="8 9">
    <name type="scientific">Exserohilum turcicum (strain 28A)</name>
    <name type="common">Northern leaf blight fungus</name>
    <name type="synonym">Setosphaeria turcica</name>
    <dbReference type="NCBI Taxonomy" id="671987"/>
    <lineage>
        <taxon>Eukaryota</taxon>
        <taxon>Fungi</taxon>
        <taxon>Dikarya</taxon>
        <taxon>Ascomycota</taxon>
        <taxon>Pezizomycotina</taxon>
        <taxon>Dothideomycetes</taxon>
        <taxon>Pleosporomycetidae</taxon>
        <taxon>Pleosporales</taxon>
        <taxon>Pleosporineae</taxon>
        <taxon>Pleosporaceae</taxon>
        <taxon>Exserohilum</taxon>
    </lineage>
</organism>
<feature type="region of interest" description="Disordered" evidence="5">
    <location>
        <begin position="522"/>
        <end position="546"/>
    </location>
</feature>
<evidence type="ECO:0000313" key="9">
    <source>
        <dbReference type="Proteomes" id="UP000016935"/>
    </source>
</evidence>
<dbReference type="STRING" id="671987.R0K7H3"/>
<dbReference type="InterPro" id="IPR011545">
    <property type="entry name" value="DEAD/DEAH_box_helicase_dom"/>
</dbReference>
<name>R0K7H3_EXST2</name>
<dbReference type="GO" id="GO:0005737">
    <property type="term" value="C:cytoplasm"/>
    <property type="evidence" value="ECO:0007669"/>
    <property type="project" value="TreeGrafter"/>
</dbReference>
<dbReference type="PROSITE" id="PS51192">
    <property type="entry name" value="HELICASE_ATP_BIND_1"/>
    <property type="match status" value="1"/>
</dbReference>
<keyword evidence="3" id="KW-0347">Helicase</keyword>
<sequence>MAADKQDTAEHILQWYSDLYSRRVDLVGDFAGSERFLVHGESLLLQCFSDPHLDFSSGYQLLHASYAVEKFLQGLISRSCNFHIAFFDEHQDLCVPQDASPTISEKYLLARAAIIRHLQVHLPDAVEETEVHTFPSTSSDEFADYLRATDIYFVLCHDGASFTDIRKRMLLQNDLGSLQSEDTSVKERHQTYKSSFRTFIYGMMQRGYSAALVNGLEWLDTKVVTTVLEHARSMTLDVSSAVPHPTRNLTDIVDLSHMRGFIQTIRESSDRPLTEREYLTVLVASKLSASDANMTSILLHQAAALSELALSERIIEHQEIPEEVNTFIIDFCREARKFICSPAWTEAFAGHPDCDLADLIDGRLFALYARTDSPTPSAHFETLLKATKALNGLEIPSQPSTSSAAQDSSETSNDDESFKYKVLPFSNSIFDKHLAPIHLEVSRSGAKADPTSATIFREVTHWHNQKSLNPKSRVVVEKDPKIAKKALRRNQFFMAEMTSYAASLTNAVGKVLDPEVITLGDKSKPMPASVESKRPKQVQRQSSKNINASKQAMLDNIAASSKRKDEENAKQWYQAWTVSCAGFEKQVDLASRYNKARQYLADRNEAQRQVIGADVRIYMLNVLLEMWLRHCRDGTKDKGVYVAALLFDTSRTLCNHETVTKTIAICLKATIERLKLPKLQVPSTQGDRKLPFKFALEETLVSDLALTLSPEEFQLLHCGPYFDRTIDSAPDSRVPFEPDAWQRRVLDEIDARRSLLVIAPTSAGKTFISFYAMKQVLEANNEDVLVYVAPTKALVNQIAAEIQARFSKNYKYSQSVWGIHTRDYRINNPTGCQILVTVPHILQIMLLAPSNAKGWSERVKWIIFDEVHCIGQAEDGLIWEQLLLMAPCPIIALSATIGNAESFNHWLSATQKAAGNELVMVQHPHRYSDLRKFVYTPPAKRNPASYLPLPANRSFAQLGLDEHTDFAFLHPVASLINRSRGLPSDLSLEARDCLTLWQTMCKYQTKDYPVDKSLNPSEVLPTVIKKADIIKWQDGLKKLLTAWMADEASPFEKVREDLSGPLKKLGDHPIDDVKEEEVDNNGEVDELGMEINHDISSILPLLADLQQQDALPGIIFNYDRAICEKMCRTLMKQLVDAEVAWKETSPKWKIKLQQWEEWKKEVQRREKQGLRGDASKGMTKQDQMKEAANVEVSAFASFDPNKPLDGFHFADHKKLSQEEFAVHAKELRYRGVEEWLIDGLMRGIGVHHAGMNRKYRYCVEMLFRKGYLRVVIATGTLALGINMPCKTVVFSGDSVFLTALNFRQAAGRAGRRGFDMLGNVVFHGVSLSKIHKLISSRLPDLNGHFPITTTLVLRLFTLLNSSENAPFAVRCVNALLSQPRLYLGGQDAKMTVLHHLRFSIEYLRRQYLLDAQGIPLNFAGAVSHLYFTENSSFAFHALLKDGYFHELCAKIDTNKESVLRELMLTMSHLFGRRHCRQADEEYVQEVVKKSPSIVFLPAMPETAANVLRRHNKTTLDIFTAYVRTFVDQHVPEPDNTLPLTAVTVGSKTPKSDQNQVQNIKARSAFVALSGYDDKFESLHDLCSTSRSGVFLEEAVVPHVGLYPEDSELPLNAYLYDFFMHGDVEALIKANKIRRGDVWFVLNDLSMTLATITTSLSSFLGLATESDLDFIDIRGGGDEEEENREDKMLPSDTATEASATTSGSSNKGPVKQELTIQPKKKLKKKVEESWEDEMGSDSEESEVEESWDAEDNEDKEPPAWEEGEGLLNVLKAFKALKEDFDTKFRAMWA</sequence>
<dbReference type="InterPro" id="IPR001650">
    <property type="entry name" value="Helicase_C-like"/>
</dbReference>
<evidence type="ECO:0000256" key="5">
    <source>
        <dbReference type="SAM" id="MobiDB-lite"/>
    </source>
</evidence>
<dbReference type="HOGENOM" id="CLU_002305_2_0_1"/>
<dbReference type="CDD" id="cd18025">
    <property type="entry name" value="DEXHc_DDX60"/>
    <property type="match status" value="1"/>
</dbReference>
<feature type="compositionally biased region" description="Acidic residues" evidence="5">
    <location>
        <begin position="1728"/>
        <end position="1762"/>
    </location>
</feature>
<dbReference type="SMART" id="SM00487">
    <property type="entry name" value="DEXDc"/>
    <property type="match status" value="1"/>
</dbReference>
<dbReference type="InterPro" id="IPR014001">
    <property type="entry name" value="Helicase_ATP-bd"/>
</dbReference>
<evidence type="ECO:0008006" key="10">
    <source>
        <dbReference type="Google" id="ProtNLM"/>
    </source>
</evidence>
<dbReference type="InterPro" id="IPR052431">
    <property type="entry name" value="SKI2_subfamily_helicases"/>
</dbReference>
<dbReference type="GO" id="GO:0005524">
    <property type="term" value="F:ATP binding"/>
    <property type="evidence" value="ECO:0007669"/>
    <property type="project" value="UniProtKB-KW"/>
</dbReference>
<evidence type="ECO:0000313" key="8">
    <source>
        <dbReference type="EMBL" id="EOA84227.1"/>
    </source>
</evidence>
<evidence type="ECO:0000256" key="1">
    <source>
        <dbReference type="ARBA" id="ARBA00022741"/>
    </source>
</evidence>
<feature type="compositionally biased region" description="Polar residues" evidence="5">
    <location>
        <begin position="397"/>
        <end position="411"/>
    </location>
</feature>
<keyword evidence="9" id="KW-1185">Reference proteome</keyword>
<feature type="domain" description="Helicase ATP-binding" evidence="6">
    <location>
        <begin position="746"/>
        <end position="915"/>
    </location>
</feature>
<dbReference type="FunFam" id="3.40.50.300:FF:001039">
    <property type="entry name" value="ATP-dependent RNA helicase DDX60"/>
    <property type="match status" value="1"/>
</dbReference>
<reference evidence="8 9" key="1">
    <citation type="journal article" date="2012" name="PLoS Pathog.">
        <title>Diverse lifestyles and strategies of plant pathogenesis encoded in the genomes of eighteen Dothideomycetes fungi.</title>
        <authorList>
            <person name="Ohm R.A."/>
            <person name="Feau N."/>
            <person name="Henrissat B."/>
            <person name="Schoch C.L."/>
            <person name="Horwitz B.A."/>
            <person name="Barry K.W."/>
            <person name="Condon B.J."/>
            <person name="Copeland A.C."/>
            <person name="Dhillon B."/>
            <person name="Glaser F."/>
            <person name="Hesse C.N."/>
            <person name="Kosti I."/>
            <person name="LaButti K."/>
            <person name="Lindquist E.A."/>
            <person name="Lucas S."/>
            <person name="Salamov A.A."/>
            <person name="Bradshaw R.E."/>
            <person name="Ciuffetti L."/>
            <person name="Hamelin R.C."/>
            <person name="Kema G.H.J."/>
            <person name="Lawrence C."/>
            <person name="Scott J.A."/>
            <person name="Spatafora J.W."/>
            <person name="Turgeon B.G."/>
            <person name="de Wit P.J.G.M."/>
            <person name="Zhong S."/>
            <person name="Goodwin S.B."/>
            <person name="Grigoriev I.V."/>
        </authorList>
    </citation>
    <scope>NUCLEOTIDE SEQUENCE [LARGE SCALE GENOMIC DNA]</scope>
    <source>
        <strain evidence="9">28A</strain>
    </source>
</reference>
<dbReference type="GO" id="GO:0003676">
    <property type="term" value="F:nucleic acid binding"/>
    <property type="evidence" value="ECO:0007669"/>
    <property type="project" value="InterPro"/>
</dbReference>
<accession>R0K7H3</accession>
<dbReference type="SMART" id="SM00490">
    <property type="entry name" value="HELICc"/>
    <property type="match status" value="1"/>
</dbReference>
<reference evidence="8 9" key="2">
    <citation type="journal article" date="2013" name="PLoS Genet.">
        <title>Comparative genome structure, secondary metabolite, and effector coding capacity across Cochliobolus pathogens.</title>
        <authorList>
            <person name="Condon B.J."/>
            <person name="Leng Y."/>
            <person name="Wu D."/>
            <person name="Bushley K.E."/>
            <person name="Ohm R.A."/>
            <person name="Otillar R."/>
            <person name="Martin J."/>
            <person name="Schackwitz W."/>
            <person name="Grimwood J."/>
            <person name="MohdZainudin N."/>
            <person name="Xue C."/>
            <person name="Wang R."/>
            <person name="Manning V.A."/>
            <person name="Dhillon B."/>
            <person name="Tu Z.J."/>
            <person name="Steffenson B.J."/>
            <person name="Salamov A."/>
            <person name="Sun H."/>
            <person name="Lowry S."/>
            <person name="LaButti K."/>
            <person name="Han J."/>
            <person name="Copeland A."/>
            <person name="Lindquist E."/>
            <person name="Barry K."/>
            <person name="Schmutz J."/>
            <person name="Baker S.E."/>
            <person name="Ciuffetti L.M."/>
            <person name="Grigoriev I.V."/>
            <person name="Zhong S."/>
            <person name="Turgeon B.G."/>
        </authorList>
    </citation>
    <scope>NUCLEOTIDE SEQUENCE [LARGE SCALE GENOMIC DNA]</scope>
    <source>
        <strain evidence="9">28A</strain>
    </source>
</reference>
<evidence type="ECO:0000259" key="7">
    <source>
        <dbReference type="PROSITE" id="PS51194"/>
    </source>
</evidence>
<feature type="region of interest" description="Disordered" evidence="5">
    <location>
        <begin position="1672"/>
        <end position="1762"/>
    </location>
</feature>
<evidence type="ECO:0000256" key="3">
    <source>
        <dbReference type="ARBA" id="ARBA00022806"/>
    </source>
</evidence>
<evidence type="ECO:0000256" key="4">
    <source>
        <dbReference type="ARBA" id="ARBA00022840"/>
    </source>
</evidence>
<dbReference type="PANTHER" id="PTHR44533:SF4">
    <property type="entry name" value="DEAD_H RNA HELICASE, PUTATIVE-RELATED"/>
    <property type="match status" value="1"/>
</dbReference>
<feature type="region of interest" description="Disordered" evidence="5">
    <location>
        <begin position="395"/>
        <end position="415"/>
    </location>
</feature>
<dbReference type="PROSITE" id="PS51194">
    <property type="entry name" value="HELICASE_CTER"/>
    <property type="match status" value="1"/>
</dbReference>
<dbReference type="EMBL" id="KB908814">
    <property type="protein sequence ID" value="EOA84227.1"/>
    <property type="molecule type" value="Genomic_DNA"/>
</dbReference>
<dbReference type="Pfam" id="PF23002">
    <property type="entry name" value="PIN-like_DDX60"/>
    <property type="match status" value="1"/>
</dbReference>
<dbReference type="RefSeq" id="XP_008028580.1">
    <property type="nucleotide sequence ID" value="XM_008030389.1"/>
</dbReference>
<dbReference type="Pfam" id="PF26076">
    <property type="entry name" value="WHD_DDX60"/>
    <property type="match status" value="1"/>
</dbReference>